<sequence length="56" mass="6548">MKQIFLFAAIVGAVASLYYLYQWQLGAIPFFLLAIFFFSLAMMQLKRHAKKNDDQE</sequence>
<keyword evidence="1" id="KW-0812">Transmembrane</keyword>
<dbReference type="RefSeq" id="WP_322446078.1">
    <property type="nucleotide sequence ID" value="NZ_JAXOFX010000004.1"/>
</dbReference>
<dbReference type="EMBL" id="JAXOFX010000004">
    <property type="protein sequence ID" value="MDZ5471781.1"/>
    <property type="molecule type" value="Genomic_DNA"/>
</dbReference>
<protein>
    <submittedName>
        <fullName evidence="2">Uncharacterized protein</fullName>
    </submittedName>
</protein>
<evidence type="ECO:0000256" key="1">
    <source>
        <dbReference type="SAM" id="Phobius"/>
    </source>
</evidence>
<comment type="caution">
    <text evidence="2">The sequence shown here is derived from an EMBL/GenBank/DDBJ whole genome shotgun (WGS) entry which is preliminary data.</text>
</comment>
<reference evidence="2 3" key="1">
    <citation type="submission" date="2023-11" db="EMBL/GenBank/DDBJ databases">
        <title>Bacillus jintuensis, isolated from a mudflat on the Beibu Gulf coast.</title>
        <authorList>
            <person name="Li M."/>
        </authorList>
    </citation>
    <scope>NUCLEOTIDE SEQUENCE [LARGE SCALE GENOMIC DNA]</scope>
    <source>
        <strain evidence="2 3">31A1R</strain>
    </source>
</reference>
<evidence type="ECO:0000313" key="3">
    <source>
        <dbReference type="Proteomes" id="UP001290455"/>
    </source>
</evidence>
<name>A0ABU5IXD7_9BACI</name>
<keyword evidence="3" id="KW-1185">Reference proteome</keyword>
<keyword evidence="1" id="KW-1133">Transmembrane helix</keyword>
<keyword evidence="1" id="KW-0472">Membrane</keyword>
<proteinExistence type="predicted"/>
<feature type="transmembrane region" description="Helical" evidence="1">
    <location>
        <begin position="25"/>
        <end position="43"/>
    </location>
</feature>
<accession>A0ABU5IXD7</accession>
<evidence type="ECO:0000313" key="2">
    <source>
        <dbReference type="EMBL" id="MDZ5471781.1"/>
    </source>
</evidence>
<organism evidence="2 3">
    <name type="scientific">Robertmurraya mangrovi</name>
    <dbReference type="NCBI Taxonomy" id="3098077"/>
    <lineage>
        <taxon>Bacteria</taxon>
        <taxon>Bacillati</taxon>
        <taxon>Bacillota</taxon>
        <taxon>Bacilli</taxon>
        <taxon>Bacillales</taxon>
        <taxon>Bacillaceae</taxon>
        <taxon>Robertmurraya</taxon>
    </lineage>
</organism>
<dbReference type="Proteomes" id="UP001290455">
    <property type="component" value="Unassembled WGS sequence"/>
</dbReference>
<gene>
    <name evidence="2" type="ORF">SM124_08475</name>
</gene>